<dbReference type="Proteomes" id="UP000095401">
    <property type="component" value="Chromosome"/>
</dbReference>
<dbReference type="Gene3D" id="1.10.760.10">
    <property type="entry name" value="Cytochrome c-like domain"/>
    <property type="match status" value="1"/>
</dbReference>
<dbReference type="GO" id="GO:0020037">
    <property type="term" value="F:heme binding"/>
    <property type="evidence" value="ECO:0007669"/>
    <property type="project" value="InterPro"/>
</dbReference>
<proteinExistence type="predicted"/>
<dbReference type="GO" id="GO:0009055">
    <property type="term" value="F:electron transfer activity"/>
    <property type="evidence" value="ECO:0007669"/>
    <property type="project" value="InterPro"/>
</dbReference>
<organism evidence="1 2">
    <name type="scientific">Acidihalobacter yilgarnensis</name>
    <dbReference type="NCBI Taxonomy" id="2819280"/>
    <lineage>
        <taxon>Bacteria</taxon>
        <taxon>Pseudomonadati</taxon>
        <taxon>Pseudomonadota</taxon>
        <taxon>Gammaproteobacteria</taxon>
        <taxon>Chromatiales</taxon>
        <taxon>Ectothiorhodospiraceae</taxon>
        <taxon>Acidihalobacter</taxon>
    </lineage>
</organism>
<evidence type="ECO:0000313" key="2">
    <source>
        <dbReference type="Proteomes" id="UP000095401"/>
    </source>
</evidence>
<sequence length="115" mass="12724">MSIMTESHRNNKKMADGTTCGRLWRFCASAVAATLLGGCAAEQTPVPQASSMAAHVYEAHCSACHSLPSPKRLYYSQWEHMVGVMDGNMVHEGMKPLTPEDQRIILDYLKANARR</sequence>
<accession>A0A1D8IKH1</accession>
<evidence type="ECO:0008006" key="3">
    <source>
        <dbReference type="Google" id="ProtNLM"/>
    </source>
</evidence>
<dbReference type="AlphaFoldDB" id="A0A1D8IKH1"/>
<name>A0A1D8IKH1_9GAMM</name>
<protein>
    <recommendedName>
        <fullName evidence="3">Cytochrome c domain-containing protein</fullName>
    </recommendedName>
</protein>
<reference evidence="2" key="1">
    <citation type="submission" date="2016-09" db="EMBL/GenBank/DDBJ databases">
        <title>Acidihalobacter prosperus F5.</title>
        <authorList>
            <person name="Khaleque H.N."/>
            <person name="Ramsay J.P."/>
            <person name="Kaksonen A.H."/>
            <person name="Boxall N.J."/>
            <person name="Watkin E.L.J."/>
        </authorList>
    </citation>
    <scope>NUCLEOTIDE SEQUENCE [LARGE SCALE GENOMIC DNA]</scope>
    <source>
        <strain evidence="2">F5</strain>
    </source>
</reference>
<dbReference type="EMBL" id="CP017415">
    <property type="protein sequence ID" value="AOU96970.1"/>
    <property type="molecule type" value="Genomic_DNA"/>
</dbReference>
<dbReference type="InterPro" id="IPR036909">
    <property type="entry name" value="Cyt_c-like_dom_sf"/>
</dbReference>
<evidence type="ECO:0000313" key="1">
    <source>
        <dbReference type="EMBL" id="AOU96970.1"/>
    </source>
</evidence>
<dbReference type="SUPFAM" id="SSF46626">
    <property type="entry name" value="Cytochrome c"/>
    <property type="match status" value="1"/>
</dbReference>
<keyword evidence="2" id="KW-1185">Reference proteome</keyword>
<gene>
    <name evidence="1" type="ORF">BI364_02160</name>
</gene>
<dbReference type="KEGG" id="aprs:BI364_02160"/>